<keyword evidence="2" id="KW-1133">Transmembrane helix</keyword>
<feature type="transmembrane region" description="Helical" evidence="2">
    <location>
        <begin position="36"/>
        <end position="54"/>
    </location>
</feature>
<feature type="transmembrane region" description="Helical" evidence="2">
    <location>
        <begin position="61"/>
        <end position="80"/>
    </location>
</feature>
<evidence type="ECO:0000256" key="1">
    <source>
        <dbReference type="SAM" id="MobiDB-lite"/>
    </source>
</evidence>
<name>A0ABS8B8F1_9ACTN</name>
<protein>
    <recommendedName>
        <fullName evidence="5">Integral membrane protein</fullName>
    </recommendedName>
</protein>
<comment type="caution">
    <text evidence="3">The sequence shown here is derived from an EMBL/GenBank/DDBJ whole genome shotgun (WGS) entry which is preliminary data.</text>
</comment>
<feature type="compositionally biased region" description="Low complexity" evidence="1">
    <location>
        <begin position="90"/>
        <end position="117"/>
    </location>
</feature>
<dbReference type="RefSeq" id="WP_226727940.1">
    <property type="nucleotide sequence ID" value="NZ_JAJAUY010000056.1"/>
</dbReference>
<evidence type="ECO:0000313" key="4">
    <source>
        <dbReference type="Proteomes" id="UP001199054"/>
    </source>
</evidence>
<evidence type="ECO:0008006" key="5">
    <source>
        <dbReference type="Google" id="ProtNLM"/>
    </source>
</evidence>
<reference evidence="3 4" key="1">
    <citation type="submission" date="2021-10" db="EMBL/GenBank/DDBJ databases">
        <title>Streptomyces sp. strain SMC 277, a novel streptomycete isolated from soil.</title>
        <authorList>
            <person name="Chanama M."/>
        </authorList>
    </citation>
    <scope>NUCLEOTIDE SEQUENCE [LARGE SCALE GENOMIC DNA]</scope>
    <source>
        <strain evidence="3 4">SMC 277</strain>
    </source>
</reference>
<sequence length="261" mass="26276">MTDTRAPLRCTRAAMFAAVCTAWGGLGHLFMSGRDIPLGGLLGAFAVTAVLAWFGTGRRRGPLSISAALLGVQAVLHLVFAGSQGRPAAGHGAPPAAVGGAPATSAVHHPPHTAHAPGGMPGTGGLADLADLADMTGAAGAAGGLDQAMADQLAHPAGHGGLGMIAAHVLAGLFCALWLARGEQAVFRLARALRALAVRLVGRIRPQPAAAVPDGAPRVRPRRHEPPRRLRGAVHAHAVLRRGPPPGPFPSVPAPGRLACA</sequence>
<keyword evidence="2" id="KW-0812">Transmembrane</keyword>
<feature type="compositionally biased region" description="Pro residues" evidence="1">
    <location>
        <begin position="243"/>
        <end position="253"/>
    </location>
</feature>
<keyword evidence="2" id="KW-0472">Membrane</keyword>
<feature type="region of interest" description="Disordered" evidence="1">
    <location>
        <begin position="90"/>
        <end position="121"/>
    </location>
</feature>
<feature type="transmembrane region" description="Helical" evidence="2">
    <location>
        <begin position="12"/>
        <end position="30"/>
    </location>
</feature>
<accession>A0ABS8B8F1</accession>
<feature type="region of interest" description="Disordered" evidence="1">
    <location>
        <begin position="210"/>
        <end position="229"/>
    </location>
</feature>
<gene>
    <name evidence="3" type="ORF">LG632_16040</name>
</gene>
<organism evidence="3 4">
    <name type="scientific">Streptomyces antimicrobicus</name>
    <dbReference type="NCBI Taxonomy" id="2883108"/>
    <lineage>
        <taxon>Bacteria</taxon>
        <taxon>Bacillati</taxon>
        <taxon>Actinomycetota</taxon>
        <taxon>Actinomycetes</taxon>
        <taxon>Kitasatosporales</taxon>
        <taxon>Streptomycetaceae</taxon>
        <taxon>Streptomyces</taxon>
    </lineage>
</organism>
<feature type="region of interest" description="Disordered" evidence="1">
    <location>
        <begin position="236"/>
        <end position="261"/>
    </location>
</feature>
<proteinExistence type="predicted"/>
<keyword evidence="4" id="KW-1185">Reference proteome</keyword>
<evidence type="ECO:0000313" key="3">
    <source>
        <dbReference type="EMBL" id="MCB5180889.1"/>
    </source>
</evidence>
<evidence type="ECO:0000256" key="2">
    <source>
        <dbReference type="SAM" id="Phobius"/>
    </source>
</evidence>
<dbReference type="EMBL" id="JAJAUY010000056">
    <property type="protein sequence ID" value="MCB5180889.1"/>
    <property type="molecule type" value="Genomic_DNA"/>
</dbReference>
<feature type="transmembrane region" description="Helical" evidence="2">
    <location>
        <begin position="161"/>
        <end position="180"/>
    </location>
</feature>
<dbReference type="Proteomes" id="UP001199054">
    <property type="component" value="Unassembled WGS sequence"/>
</dbReference>
<feature type="compositionally biased region" description="Basic residues" evidence="1">
    <location>
        <begin position="219"/>
        <end position="229"/>
    </location>
</feature>